<gene>
    <name evidence="1" type="ORF">M2256_000636</name>
</gene>
<dbReference type="RefSeq" id="WP_264653754.1">
    <property type="nucleotide sequence ID" value="NZ_JAOQNN010000001.1"/>
</dbReference>
<dbReference type="AlphaFoldDB" id="A0AAW5TN61"/>
<accession>A0AAW5TN61</accession>
<name>A0AAW5TN61_9LACT</name>
<organism evidence="1 2">
    <name type="scientific">Lactococcus lactis</name>
    <dbReference type="NCBI Taxonomy" id="1358"/>
    <lineage>
        <taxon>Bacteria</taxon>
        <taxon>Bacillati</taxon>
        <taxon>Bacillota</taxon>
        <taxon>Bacilli</taxon>
        <taxon>Lactobacillales</taxon>
        <taxon>Streptococcaceae</taxon>
        <taxon>Lactococcus</taxon>
    </lineage>
</organism>
<proteinExistence type="predicted"/>
<protein>
    <submittedName>
        <fullName evidence="1">Uncharacterized protein</fullName>
    </submittedName>
</protein>
<dbReference type="Proteomes" id="UP001207687">
    <property type="component" value="Unassembled WGS sequence"/>
</dbReference>
<evidence type="ECO:0000313" key="1">
    <source>
        <dbReference type="EMBL" id="MCW2280178.1"/>
    </source>
</evidence>
<reference evidence="1" key="1">
    <citation type="submission" date="2023-08" db="EMBL/GenBank/DDBJ databases">
        <title>Genomic analyses of the natural microbiome of Caenorhabditis elegans.</title>
        <authorList>
            <person name="Samuel B."/>
        </authorList>
    </citation>
    <scope>NUCLEOTIDE SEQUENCE</scope>
    <source>
        <strain evidence="1">BIGb0220</strain>
    </source>
</reference>
<sequence length="216" mass="25585">MVCEKCTCETCRQREKLEFEFPDKEIGLQYAVWDLEKFRLIVSAEEVPYIQEELRDQPLQCLHEEKVKYILAYGVFRSQTKVHEAFFDLHTSKMGTCFYFDSEKEQSFEVKIVDYSILAKQKDEAKVCLLLKANDFLPFPRSQEELSVTLSLMIPEFGNTLKDLVFSRLEYGIFRLDGGKIIDKKKIDHWKKQISSKKCFEISYKRFLLIEQSVER</sequence>
<evidence type="ECO:0000313" key="2">
    <source>
        <dbReference type="Proteomes" id="UP001207687"/>
    </source>
</evidence>
<comment type="caution">
    <text evidence="1">The sequence shown here is derived from an EMBL/GenBank/DDBJ whole genome shotgun (WGS) entry which is preliminary data.</text>
</comment>
<dbReference type="EMBL" id="JAOQNN010000001">
    <property type="protein sequence ID" value="MCW2280178.1"/>
    <property type="molecule type" value="Genomic_DNA"/>
</dbReference>